<dbReference type="STRING" id="1121439.dsat_1554"/>
<dbReference type="InterPro" id="IPR005748">
    <property type="entry name" value="DNA_mismatch_repair_MutS"/>
</dbReference>
<protein>
    <recommendedName>
        <fullName evidence="2 9">DNA mismatch repair protein MutS</fullName>
    </recommendedName>
</protein>
<dbReference type="InterPro" id="IPR036187">
    <property type="entry name" value="DNA_mismatch_repair_MutS_sf"/>
</dbReference>
<evidence type="ECO:0000256" key="2">
    <source>
        <dbReference type="ARBA" id="ARBA00021982"/>
    </source>
</evidence>
<dbReference type="Gene3D" id="3.30.420.110">
    <property type="entry name" value="MutS, connector domain"/>
    <property type="match status" value="1"/>
</dbReference>
<gene>
    <name evidence="9" type="primary">mutS</name>
    <name evidence="12" type="ORF">dsat_1554</name>
</gene>
<dbReference type="RefSeq" id="WP_020888250.1">
    <property type="nucleotide sequence ID" value="NZ_ATHI01000032.1"/>
</dbReference>
<accession>S7U8Z7</accession>
<keyword evidence="4 9" id="KW-0227">DNA damage</keyword>
<dbReference type="InterPro" id="IPR007861">
    <property type="entry name" value="DNA_mismatch_repair_MutS_clamp"/>
</dbReference>
<dbReference type="Gene3D" id="3.40.1170.10">
    <property type="entry name" value="DNA repair protein MutS, domain I"/>
    <property type="match status" value="1"/>
</dbReference>
<reference evidence="12 13" key="1">
    <citation type="journal article" date="2013" name="Genome Announc.">
        <title>Draft genome sequences for three mercury-methylating, sulfate-reducing bacteria.</title>
        <authorList>
            <person name="Brown S.D."/>
            <person name="Hurt R.A.Jr."/>
            <person name="Gilmour C.C."/>
            <person name="Elias D.A."/>
        </authorList>
    </citation>
    <scope>NUCLEOTIDE SEQUENCE [LARGE SCALE GENOMIC DNA]</scope>
    <source>
        <strain evidence="12 13">DSM 16529</strain>
    </source>
</reference>
<evidence type="ECO:0000313" key="12">
    <source>
        <dbReference type="EMBL" id="EPR30414.1"/>
    </source>
</evidence>
<evidence type="ECO:0000313" key="13">
    <source>
        <dbReference type="Proteomes" id="UP000014975"/>
    </source>
</evidence>
<dbReference type="OrthoDB" id="9802448at2"/>
<evidence type="ECO:0000259" key="11">
    <source>
        <dbReference type="PROSITE" id="PS00486"/>
    </source>
</evidence>
<dbReference type="SUPFAM" id="SSF55271">
    <property type="entry name" value="DNA repair protein MutS, domain I"/>
    <property type="match status" value="1"/>
</dbReference>
<dbReference type="Pfam" id="PF01624">
    <property type="entry name" value="MutS_I"/>
    <property type="match status" value="1"/>
</dbReference>
<dbReference type="PROSITE" id="PS00486">
    <property type="entry name" value="DNA_MISMATCH_REPAIR_2"/>
    <property type="match status" value="1"/>
</dbReference>
<dbReference type="AlphaFoldDB" id="S7U8Z7"/>
<dbReference type="GO" id="GO:0005829">
    <property type="term" value="C:cytosol"/>
    <property type="evidence" value="ECO:0007669"/>
    <property type="project" value="TreeGrafter"/>
</dbReference>
<dbReference type="SUPFAM" id="SSF53150">
    <property type="entry name" value="DNA repair protein MutS, domain II"/>
    <property type="match status" value="1"/>
</dbReference>
<dbReference type="GO" id="GO:0005524">
    <property type="term" value="F:ATP binding"/>
    <property type="evidence" value="ECO:0007669"/>
    <property type="project" value="UniProtKB-UniRule"/>
</dbReference>
<feature type="domain" description="DNA mismatch repair proteins mutS family" evidence="11">
    <location>
        <begin position="701"/>
        <end position="717"/>
    </location>
</feature>
<name>S7U8Z7_9BACT</name>
<dbReference type="SUPFAM" id="SSF52540">
    <property type="entry name" value="P-loop containing nucleoside triphosphate hydrolases"/>
    <property type="match status" value="1"/>
</dbReference>
<dbReference type="InterPro" id="IPR007696">
    <property type="entry name" value="DNA_mismatch_repair_MutS_core"/>
</dbReference>
<dbReference type="Pfam" id="PF05192">
    <property type="entry name" value="MutS_III"/>
    <property type="match status" value="1"/>
</dbReference>
<dbReference type="InterPro" id="IPR007695">
    <property type="entry name" value="DNA_mismatch_repair_MutS-lik_N"/>
</dbReference>
<evidence type="ECO:0000256" key="1">
    <source>
        <dbReference type="ARBA" id="ARBA00006271"/>
    </source>
</evidence>
<dbReference type="GO" id="GO:0003684">
    <property type="term" value="F:damaged DNA binding"/>
    <property type="evidence" value="ECO:0007669"/>
    <property type="project" value="UniProtKB-UniRule"/>
</dbReference>
<evidence type="ECO:0000256" key="7">
    <source>
        <dbReference type="ARBA" id="ARBA00023204"/>
    </source>
</evidence>
<dbReference type="eggNOG" id="COG0249">
    <property type="taxonomic scope" value="Bacteria"/>
</dbReference>
<keyword evidence="6 9" id="KW-0238">DNA-binding</keyword>
<dbReference type="SUPFAM" id="SSF48334">
    <property type="entry name" value="DNA repair protein MutS, domain III"/>
    <property type="match status" value="1"/>
</dbReference>
<dbReference type="HAMAP" id="MF_00096">
    <property type="entry name" value="MutS"/>
    <property type="match status" value="1"/>
</dbReference>
<dbReference type="Proteomes" id="UP000014975">
    <property type="component" value="Unassembled WGS sequence"/>
</dbReference>
<evidence type="ECO:0000256" key="6">
    <source>
        <dbReference type="ARBA" id="ARBA00023125"/>
    </source>
</evidence>
<keyword evidence="5 9" id="KW-0067">ATP-binding</keyword>
<dbReference type="NCBIfam" id="TIGR01070">
    <property type="entry name" value="mutS1"/>
    <property type="match status" value="1"/>
</dbReference>
<keyword evidence="7 9" id="KW-0234">DNA repair</keyword>
<keyword evidence="3 9" id="KW-0547">Nucleotide-binding</keyword>
<dbReference type="Pfam" id="PF05188">
    <property type="entry name" value="MutS_II"/>
    <property type="match status" value="1"/>
</dbReference>
<dbReference type="PANTHER" id="PTHR11361:SF34">
    <property type="entry name" value="DNA MISMATCH REPAIR PROTEIN MSH1, MITOCHONDRIAL"/>
    <property type="match status" value="1"/>
</dbReference>
<comment type="caution">
    <text evidence="12">The sequence shown here is derived from an EMBL/GenBank/DDBJ whole genome shotgun (WGS) entry which is preliminary data.</text>
</comment>
<evidence type="ECO:0000256" key="8">
    <source>
        <dbReference type="ARBA" id="ARBA00024647"/>
    </source>
</evidence>
<organism evidence="12 13">
    <name type="scientific">Alkalidesulfovibrio alkalitolerans DSM 16529</name>
    <dbReference type="NCBI Taxonomy" id="1121439"/>
    <lineage>
        <taxon>Bacteria</taxon>
        <taxon>Pseudomonadati</taxon>
        <taxon>Thermodesulfobacteriota</taxon>
        <taxon>Desulfovibrionia</taxon>
        <taxon>Desulfovibrionales</taxon>
        <taxon>Desulfovibrionaceae</taxon>
        <taxon>Alkalidesulfovibrio</taxon>
    </lineage>
</organism>
<dbReference type="InterPro" id="IPR045076">
    <property type="entry name" value="MutS"/>
</dbReference>
<dbReference type="Pfam" id="PF00488">
    <property type="entry name" value="MutS_V"/>
    <property type="match status" value="1"/>
</dbReference>
<sequence length="881" mass="98557">MSKAVVGRITPMFEQYLRIKGENPDSLLFFRMGDFYELFFEDAEIAARELQIALTCRNPNQETPVPMCGVPHHAVENYLGQLLEKGYRVAICDQVEDPRQAKGLVKREVTRVLTPGTLVEDASLSAKTHNYLAALLFDSGKGLGALAWIDVSTGEWSGFEAKSEPALWQWLVKIGAREVLLPGGVKPPHQFADLKGLITPVPELFFDHRAGRDRLLSAQGVAGLDALDLHDKPFLTRACGALLAYLVQTQRQEMRHLGQFRPLNMGRYMILDELTERNLEIFRTLDGRNGRGVLRTVIDRTMTPMGGRYLEHRLRHPWREAVPIERTQAAVAFLVVRHETREALAALLRDVHDLERLSTRISMGRASPRDLAALRQSLAVLPRMAGLLRAAVDETGDAPEAVVKILDGWDDLSDLHAVLTAALVDSPPLAITDGGLFRTGFRPELDELLELAEHGESRMQELLESERRSLNLPRLKLGFNRVFGYYFELSRTAGQESPAHFIRRQTLANAERFVTDALKELEDKILHAAERRRDLEHRLFLELRQEMAQARPRFMDAAARLARLDYWQALAETAVRHEWTRPELHKDLRLRIRAGRHPVVEAVQGQANFIPNDLFMDEGARLLLITGPNMAGKSTVLRQAAIIAILAQIGSYVPAAEAQIGLVDRIFSRVGASDNLALGQSTFMVEMMETARILRQATRKSLVILDEIGRGTGTYDGMALARAVVEELARRAGGGIRTLFATHYHELTSLEGHIEGLRNLNIAVKEYKGDIVFLRRLVPGPSDKSYGIEVAKLAGVPQNVVQRAKELLTDLERCRDGVQRPAHSRQETLPGLVPATDAERAPQIASHPVLAALQALKPDSLTPMQALQRIYEWKDSLENDT</sequence>
<dbReference type="SMART" id="SM00534">
    <property type="entry name" value="MUTSac"/>
    <property type="match status" value="1"/>
</dbReference>
<dbReference type="Gene3D" id="6.10.140.430">
    <property type="match status" value="1"/>
</dbReference>
<dbReference type="EMBL" id="ATHI01000032">
    <property type="protein sequence ID" value="EPR30414.1"/>
    <property type="molecule type" value="Genomic_DNA"/>
</dbReference>
<dbReference type="InterPro" id="IPR000432">
    <property type="entry name" value="DNA_mismatch_repair_MutS_C"/>
</dbReference>
<evidence type="ECO:0000256" key="5">
    <source>
        <dbReference type="ARBA" id="ARBA00022840"/>
    </source>
</evidence>
<keyword evidence="13" id="KW-1185">Reference proteome</keyword>
<dbReference type="SMART" id="SM00533">
    <property type="entry name" value="MUTSd"/>
    <property type="match status" value="1"/>
</dbReference>
<dbReference type="FunFam" id="3.40.50.300:FF:000870">
    <property type="entry name" value="MutS protein homolog 4"/>
    <property type="match status" value="1"/>
</dbReference>
<dbReference type="InterPro" id="IPR016151">
    <property type="entry name" value="DNA_mismatch_repair_MutS_N"/>
</dbReference>
<evidence type="ECO:0000256" key="10">
    <source>
        <dbReference type="RuleBase" id="RU003756"/>
    </source>
</evidence>
<feature type="binding site" evidence="9">
    <location>
        <begin position="627"/>
        <end position="634"/>
    </location>
    <ligand>
        <name>ATP</name>
        <dbReference type="ChEBI" id="CHEBI:30616"/>
    </ligand>
</feature>
<comment type="function">
    <text evidence="8 9">This protein is involved in the repair of mismatches in DNA. It is possible that it carries out the mismatch recognition step. This protein has a weak ATPase activity.</text>
</comment>
<dbReference type="GO" id="GO:0030983">
    <property type="term" value="F:mismatched DNA binding"/>
    <property type="evidence" value="ECO:0007669"/>
    <property type="project" value="InterPro"/>
</dbReference>
<dbReference type="Gene3D" id="1.10.1420.10">
    <property type="match status" value="2"/>
</dbReference>
<evidence type="ECO:0000256" key="3">
    <source>
        <dbReference type="ARBA" id="ARBA00022741"/>
    </source>
</evidence>
<dbReference type="PATRIC" id="fig|1121439.3.peg.2941"/>
<proteinExistence type="inferred from homology"/>
<evidence type="ECO:0000256" key="9">
    <source>
        <dbReference type="HAMAP-Rule" id="MF_00096"/>
    </source>
</evidence>
<dbReference type="NCBIfam" id="NF003810">
    <property type="entry name" value="PRK05399.1"/>
    <property type="match status" value="1"/>
</dbReference>
<dbReference type="FunFam" id="3.40.1170.10:FF:000001">
    <property type="entry name" value="DNA mismatch repair protein MutS"/>
    <property type="match status" value="1"/>
</dbReference>
<dbReference type="GO" id="GO:0006298">
    <property type="term" value="P:mismatch repair"/>
    <property type="evidence" value="ECO:0007669"/>
    <property type="project" value="UniProtKB-UniRule"/>
</dbReference>
<dbReference type="InterPro" id="IPR007860">
    <property type="entry name" value="DNA_mmatch_repair_MutS_con_dom"/>
</dbReference>
<evidence type="ECO:0000256" key="4">
    <source>
        <dbReference type="ARBA" id="ARBA00022763"/>
    </source>
</evidence>
<comment type="similarity">
    <text evidence="1 9 10">Belongs to the DNA mismatch repair MutS family.</text>
</comment>
<dbReference type="InterPro" id="IPR017261">
    <property type="entry name" value="DNA_mismatch_repair_MutS/MSH"/>
</dbReference>
<dbReference type="Pfam" id="PF05190">
    <property type="entry name" value="MutS_IV"/>
    <property type="match status" value="1"/>
</dbReference>
<dbReference type="GO" id="GO:0140664">
    <property type="term" value="F:ATP-dependent DNA damage sensor activity"/>
    <property type="evidence" value="ECO:0007669"/>
    <property type="project" value="InterPro"/>
</dbReference>
<dbReference type="PANTHER" id="PTHR11361">
    <property type="entry name" value="DNA MISMATCH REPAIR PROTEIN MUTS FAMILY MEMBER"/>
    <property type="match status" value="1"/>
</dbReference>
<dbReference type="Gene3D" id="3.40.50.300">
    <property type="entry name" value="P-loop containing nucleotide triphosphate hydrolases"/>
    <property type="match status" value="1"/>
</dbReference>
<dbReference type="InterPro" id="IPR027417">
    <property type="entry name" value="P-loop_NTPase"/>
</dbReference>
<dbReference type="InterPro" id="IPR036678">
    <property type="entry name" value="MutS_con_dom_sf"/>
</dbReference>
<dbReference type="PIRSF" id="PIRSF037677">
    <property type="entry name" value="DNA_mis_repair_Msh6"/>
    <property type="match status" value="1"/>
</dbReference>